<dbReference type="VEuPathDB" id="VectorBase:LLOJ006600"/>
<evidence type="ECO:0000313" key="7">
    <source>
        <dbReference type="EnsemblMetazoa" id="LLOJ006600-PA"/>
    </source>
</evidence>
<keyword evidence="4 6" id="KW-1133">Transmembrane helix</keyword>
<dbReference type="Proteomes" id="UP000092461">
    <property type="component" value="Unassembled WGS sequence"/>
</dbReference>
<feature type="transmembrane region" description="Helical" evidence="6">
    <location>
        <begin position="103"/>
        <end position="127"/>
    </location>
</feature>
<dbReference type="InterPro" id="IPR036259">
    <property type="entry name" value="MFS_trans_sf"/>
</dbReference>
<keyword evidence="5 6" id="KW-0472">Membrane</keyword>
<keyword evidence="3 6" id="KW-0812">Transmembrane</keyword>
<evidence type="ECO:0000256" key="5">
    <source>
        <dbReference type="ARBA" id="ARBA00023136"/>
    </source>
</evidence>
<evidence type="ECO:0000256" key="6">
    <source>
        <dbReference type="SAM" id="Phobius"/>
    </source>
</evidence>
<comment type="subcellular location">
    <subcellularLocation>
        <location evidence="1">Membrane</location>
        <topology evidence="1">Multi-pass membrane protein</topology>
    </subcellularLocation>
</comment>
<evidence type="ECO:0000256" key="4">
    <source>
        <dbReference type="ARBA" id="ARBA00022989"/>
    </source>
</evidence>
<dbReference type="SUPFAM" id="SSF103473">
    <property type="entry name" value="MFS general substrate transporter"/>
    <property type="match status" value="1"/>
</dbReference>
<sequence length="157" mass="17041">MAMYSLSCSCYSLIIEKLIKRFGAKRVYIGGLLFYCSGMTMMALTKHRIGVIIFSWTAGVMYSTLFTMPYLLIAHYHSQGTFEVNADGNAKLGTEVRGLGTDVAIVSSMVFLAQFILSICMGSIVSWSGTTTAVVSVASFLSFCGALSATQVMYLDL</sequence>
<dbReference type="GO" id="GO:0008506">
    <property type="term" value="F:sucrose:proton symporter activity"/>
    <property type="evidence" value="ECO:0007669"/>
    <property type="project" value="TreeGrafter"/>
</dbReference>
<name>A0A1B0EZ25_LUTLO</name>
<feature type="transmembrane region" description="Helical" evidence="6">
    <location>
        <begin position="133"/>
        <end position="155"/>
    </location>
</feature>
<evidence type="ECO:0000256" key="3">
    <source>
        <dbReference type="ARBA" id="ARBA00022692"/>
    </source>
</evidence>
<proteinExistence type="predicted"/>
<feature type="transmembrane region" description="Helical" evidence="6">
    <location>
        <begin position="51"/>
        <end position="73"/>
    </location>
</feature>
<dbReference type="EMBL" id="AJWK01021773">
    <property type="status" value="NOT_ANNOTATED_CDS"/>
    <property type="molecule type" value="Genomic_DNA"/>
</dbReference>
<evidence type="ECO:0000256" key="1">
    <source>
        <dbReference type="ARBA" id="ARBA00004141"/>
    </source>
</evidence>
<evidence type="ECO:0000313" key="8">
    <source>
        <dbReference type="Proteomes" id="UP000092461"/>
    </source>
</evidence>
<dbReference type="PANTHER" id="PTHR19432:SF35">
    <property type="entry name" value="SOLUTE CARRIER FAMILY 45 MEMBER 3 ISOFORM X1"/>
    <property type="match status" value="1"/>
</dbReference>
<keyword evidence="2" id="KW-0813">Transport</keyword>
<reference evidence="7" key="1">
    <citation type="submission" date="2020-05" db="UniProtKB">
        <authorList>
            <consortium name="EnsemblMetazoa"/>
        </authorList>
    </citation>
    <scope>IDENTIFICATION</scope>
    <source>
        <strain evidence="7">Jacobina</strain>
    </source>
</reference>
<dbReference type="Gene3D" id="1.20.1250.20">
    <property type="entry name" value="MFS general substrate transporter like domains"/>
    <property type="match status" value="1"/>
</dbReference>
<feature type="transmembrane region" description="Helical" evidence="6">
    <location>
        <begin position="27"/>
        <end position="45"/>
    </location>
</feature>
<evidence type="ECO:0000256" key="2">
    <source>
        <dbReference type="ARBA" id="ARBA00022448"/>
    </source>
</evidence>
<keyword evidence="8" id="KW-1185">Reference proteome</keyword>
<dbReference type="GO" id="GO:0016020">
    <property type="term" value="C:membrane"/>
    <property type="evidence" value="ECO:0007669"/>
    <property type="project" value="UniProtKB-SubCell"/>
</dbReference>
<accession>A0A1B0EZ25</accession>
<dbReference type="AlphaFoldDB" id="A0A1B0EZ25"/>
<dbReference type="VEuPathDB" id="VectorBase:LLONM1_011216"/>
<dbReference type="PANTHER" id="PTHR19432">
    <property type="entry name" value="SUGAR TRANSPORTER"/>
    <property type="match status" value="1"/>
</dbReference>
<organism evidence="7 8">
    <name type="scientific">Lutzomyia longipalpis</name>
    <name type="common">Sand fly</name>
    <dbReference type="NCBI Taxonomy" id="7200"/>
    <lineage>
        <taxon>Eukaryota</taxon>
        <taxon>Metazoa</taxon>
        <taxon>Ecdysozoa</taxon>
        <taxon>Arthropoda</taxon>
        <taxon>Hexapoda</taxon>
        <taxon>Insecta</taxon>
        <taxon>Pterygota</taxon>
        <taxon>Neoptera</taxon>
        <taxon>Endopterygota</taxon>
        <taxon>Diptera</taxon>
        <taxon>Nematocera</taxon>
        <taxon>Psychodoidea</taxon>
        <taxon>Psychodidae</taxon>
        <taxon>Lutzomyia</taxon>
        <taxon>Lutzomyia</taxon>
    </lineage>
</organism>
<protein>
    <submittedName>
        <fullName evidence="7">Uncharacterized protein</fullName>
    </submittedName>
</protein>
<dbReference type="EnsemblMetazoa" id="LLOJ006600-RA">
    <property type="protein sequence ID" value="LLOJ006600-PA"/>
    <property type="gene ID" value="LLOJ006600"/>
</dbReference>